<keyword evidence="2" id="KW-0812">Transmembrane</keyword>
<organism evidence="3 4">
    <name type="scientific">Pseudocercospora musae</name>
    <dbReference type="NCBI Taxonomy" id="113226"/>
    <lineage>
        <taxon>Eukaryota</taxon>
        <taxon>Fungi</taxon>
        <taxon>Dikarya</taxon>
        <taxon>Ascomycota</taxon>
        <taxon>Pezizomycotina</taxon>
        <taxon>Dothideomycetes</taxon>
        <taxon>Dothideomycetidae</taxon>
        <taxon>Mycosphaerellales</taxon>
        <taxon>Mycosphaerellaceae</taxon>
        <taxon>Pseudocercospora</taxon>
    </lineage>
</organism>
<dbReference type="EMBL" id="LFZO01001094">
    <property type="protein sequence ID" value="KXS93732.1"/>
    <property type="molecule type" value="Genomic_DNA"/>
</dbReference>
<keyword evidence="2" id="KW-0472">Membrane</keyword>
<evidence type="ECO:0000256" key="2">
    <source>
        <dbReference type="SAM" id="Phobius"/>
    </source>
</evidence>
<dbReference type="AlphaFoldDB" id="A0A139GU75"/>
<accession>A0A139GU75</accession>
<dbReference type="OrthoDB" id="8904098at2759"/>
<evidence type="ECO:0000313" key="4">
    <source>
        <dbReference type="Proteomes" id="UP000073492"/>
    </source>
</evidence>
<dbReference type="Gene3D" id="1.20.1250.20">
    <property type="entry name" value="MFS general substrate transporter like domains"/>
    <property type="match status" value="1"/>
</dbReference>
<name>A0A139GU75_9PEZI</name>
<dbReference type="Proteomes" id="UP000073492">
    <property type="component" value="Unassembled WGS sequence"/>
</dbReference>
<dbReference type="InterPro" id="IPR036259">
    <property type="entry name" value="MFS_trans_sf"/>
</dbReference>
<keyword evidence="2" id="KW-1133">Transmembrane helix</keyword>
<proteinExistence type="predicted"/>
<protein>
    <submittedName>
        <fullName evidence="3">Uncharacterized protein</fullName>
    </submittedName>
</protein>
<feature type="region of interest" description="Disordered" evidence="1">
    <location>
        <begin position="75"/>
        <end position="97"/>
    </location>
</feature>
<reference evidence="3 4" key="1">
    <citation type="submission" date="2015-07" db="EMBL/GenBank/DDBJ databases">
        <title>Comparative genomics of the Sigatoka disease complex on banana suggests a link between parallel evolutionary changes in Pseudocercospora fijiensis and Pseudocercospora eumusae and increased virulence on the banana host.</title>
        <authorList>
            <person name="Chang T.-C."/>
            <person name="Salvucci A."/>
            <person name="Crous P.W."/>
            <person name="Stergiopoulos I."/>
        </authorList>
    </citation>
    <scope>NUCLEOTIDE SEQUENCE [LARGE SCALE GENOMIC DNA]</scope>
    <source>
        <strain evidence="3 4">CBS 116634</strain>
    </source>
</reference>
<evidence type="ECO:0000313" key="3">
    <source>
        <dbReference type="EMBL" id="KXS93732.1"/>
    </source>
</evidence>
<feature type="transmembrane region" description="Helical" evidence="2">
    <location>
        <begin position="30"/>
        <end position="54"/>
    </location>
</feature>
<evidence type="ECO:0000256" key="1">
    <source>
        <dbReference type="SAM" id="MobiDB-lite"/>
    </source>
</evidence>
<comment type="caution">
    <text evidence="3">The sequence shown here is derived from an EMBL/GenBank/DDBJ whole genome shotgun (WGS) entry which is preliminary data.</text>
</comment>
<keyword evidence="4" id="KW-1185">Reference proteome</keyword>
<sequence>MKSFVQSLYLFTNALGSAINEACVPATGDPAIMCMYTGISIGAAVTAVVFCFTFNHYDQQEEEMNKLDAFDSFTGKAGEESETHSQNQPETLPADKI</sequence>
<gene>
    <name evidence="3" type="ORF">AC579_2181</name>
</gene>